<dbReference type="Pfam" id="PF24545">
    <property type="entry name" value="Ig_TPPC8_1st"/>
    <property type="match status" value="1"/>
</dbReference>
<keyword evidence="3" id="KW-1185">Reference proteome</keyword>
<dbReference type="Proteomes" id="UP001139887">
    <property type="component" value="Unassembled WGS sequence"/>
</dbReference>
<evidence type="ECO:0000313" key="3">
    <source>
        <dbReference type="Proteomes" id="UP001139887"/>
    </source>
</evidence>
<dbReference type="EMBL" id="JANBUW010000087">
    <property type="protein sequence ID" value="KAJ2849306.1"/>
    <property type="molecule type" value="Genomic_DNA"/>
</dbReference>
<dbReference type="InterPro" id="IPR058541">
    <property type="entry name" value="Ig_TPPC8_1st"/>
</dbReference>
<sequence length="1378" mass="152673">MPRPSLPQKRDFVAKAFCPRILVLSTPTITDACVVNGCAGFADLLAPFGQDISTQITIQDGQGAPYFLDKLTVRFTTDYKIEKHSQQQSRADIDELVHKSVVDDSEQQRIPFLSDGVVDADVVESDDIASWAPWYIQFRQQWLASMQPTEHESFMHPVACMLVASGSEEDPIGALRRLQQQVVVQRVQSQSFSGVSVMFYYLLVHDGRDVGAMQTIDQTFEQVRRTFGQNSALVKINSLTDSAESGDTSDRSKISGIWISSQAAVQPLKPVPHPDTEYGGMLSMRDVAALRDAVKQMMVRSVIPHMQYMIRVLSDQTANQRRGITGRLFSAGRRYFGAAGKTSSVLTGVDGDVYFGYDSPEAQLRKLADYSFMLKDFRFAQTVYQVARRDFQTERAWKCYAGAQEMVGICKLMQEIQATRAEFDSNFDDAVAMYLHKTQTPCLHLAVRCTVIYYELLKHHRLYAFAPPALLRLPASLSALHAMISEQAAYAYLKTPLRPQLRKFSFYAMVASREYQKAGIGELAHRCLRMVRLSLEARLSTSPSPSKDSPNSWLAIESHVNHELGLQCMAAQNYDQALEHFMALMGSDQIPPKLQAKYLQELLQLYLEGSAAADATPMQLSVPFIDAQKVRVIMSPELEGTDEVLLWRRGGAAPSGQSETAGSNACCSVGENVAVLLMVKNPLTVGITLSRFTLDCVFESAAADSGGEDQPEFTVSATDTVVLEGGQTTMVTVTLTPQRAGSLTIKGASYLLCDILPAYKPLVLPGKRLNDTLEQRVTAVYAPETQLEFRVDPAWPRLEATLEEFPDSLMSGSMQRAQLRLTNRGALPCRAVTLWLSHPSFFDVTHPHRNCDDNNAQSAYSYTDSISATEEAEVANVLQDSSMVVVLGGANSLDSAECLEPGNSICVPVWVRGDRVGAHALSIFVGASTAQTASSQLDAIKAVAMRSRRFDVDLVVTPSLRVNAFVRPSMRSPHERIVGIEVENVQAELSVELAQTTFTSGHYELVPLQAHRTNTASKSHGLKVGPRQTVNLMFRAQPLRVAGELQTAPEQFTVDALQQYIFNKDKPTALPKPIKLIYSNAVLGMQGIDCVRSPLQAYILRAQAHRRRSLLRTAFPLIPEEHQPRLFPLYETFSIDFMLFWREIGGSMQAGHHSISGIDLGVPHDYIAAALNPPAAGVARAWLKDTVNERDMLIRSIANRCQSSRRHERPLDVSMQCVQIAESAAKLPKTSDMLYIADVTITVYNHSWRHKYAFKLDLLSPSQLKQRLSATDIKLDFSGARSGWKWLDATHYEMAVAPLDSVQLHTRLACCAPGMIDIALWELYANALDPGDSSNISGMEPDAVTSRSHPVYGPQCVVCRLYPLHPTLVNIKPFIINE</sequence>
<protein>
    <recommendedName>
        <fullName evidence="1">TPPC8 first Ig-like domain-containing protein</fullName>
    </recommendedName>
</protein>
<accession>A0A9W8I935</accession>
<evidence type="ECO:0000259" key="1">
    <source>
        <dbReference type="Pfam" id="PF24545"/>
    </source>
</evidence>
<name>A0A9W8I935_9FUNG</name>
<comment type="caution">
    <text evidence="2">The sequence shown here is derived from an EMBL/GenBank/DDBJ whole genome shotgun (WGS) entry which is preliminary data.</text>
</comment>
<dbReference type="GO" id="GO:1990072">
    <property type="term" value="C:TRAPPIII protein complex"/>
    <property type="evidence" value="ECO:0007669"/>
    <property type="project" value="TreeGrafter"/>
</dbReference>
<feature type="domain" description="TPPC8 first Ig-like" evidence="1">
    <location>
        <begin position="664"/>
        <end position="810"/>
    </location>
</feature>
<dbReference type="PANTHER" id="PTHR12975:SF6">
    <property type="entry name" value="TRAFFICKING PROTEIN PARTICLE COMPLEX SUBUNIT 8"/>
    <property type="match status" value="1"/>
</dbReference>
<organism evidence="2 3">
    <name type="scientific">Coemansia brasiliensis</name>
    <dbReference type="NCBI Taxonomy" id="2650707"/>
    <lineage>
        <taxon>Eukaryota</taxon>
        <taxon>Fungi</taxon>
        <taxon>Fungi incertae sedis</taxon>
        <taxon>Zoopagomycota</taxon>
        <taxon>Kickxellomycotina</taxon>
        <taxon>Kickxellomycetes</taxon>
        <taxon>Kickxellales</taxon>
        <taxon>Kickxellaceae</taxon>
        <taxon>Coemansia</taxon>
    </lineage>
</organism>
<dbReference type="Pfam" id="PF12739">
    <property type="entry name" value="TRAPPC-Trs85"/>
    <property type="match status" value="1"/>
</dbReference>
<dbReference type="InterPro" id="IPR024420">
    <property type="entry name" value="TRAPP_III_complex_Trs85"/>
</dbReference>
<dbReference type="PANTHER" id="PTHR12975">
    <property type="entry name" value="TRANSPORT PROTEIN TRAPP"/>
    <property type="match status" value="1"/>
</dbReference>
<dbReference type="OrthoDB" id="437922at2759"/>
<evidence type="ECO:0000313" key="2">
    <source>
        <dbReference type="EMBL" id="KAJ2849306.1"/>
    </source>
</evidence>
<reference evidence="2" key="1">
    <citation type="submission" date="2022-07" db="EMBL/GenBank/DDBJ databases">
        <title>Phylogenomic reconstructions and comparative analyses of Kickxellomycotina fungi.</title>
        <authorList>
            <person name="Reynolds N.K."/>
            <person name="Stajich J.E."/>
            <person name="Barry K."/>
            <person name="Grigoriev I.V."/>
            <person name="Crous P."/>
            <person name="Smith M.E."/>
        </authorList>
    </citation>
    <scope>NUCLEOTIDE SEQUENCE</scope>
    <source>
        <strain evidence="2">NRRL 1566</strain>
    </source>
</reference>
<gene>
    <name evidence="2" type="ORF">IWW36_002720</name>
</gene>
<proteinExistence type="predicted"/>